<gene>
    <name evidence="1" type="ORF">XNOV1_A037136</name>
</gene>
<sequence length="106" mass="11766">MAFVLSAPSERLMNDQTFFIYMIMDRITTVPSKSCKFVVFCSEQKSAKCLGLPPALETSHQGATQCFKPRRGTLTGCFFIRDSLQVNNSSIISLSACNRIPSSSHH</sequence>
<name>A0AAV1F898_XYRNO</name>
<organism evidence="1 2">
    <name type="scientific">Xyrichtys novacula</name>
    <name type="common">Pearly razorfish</name>
    <name type="synonym">Hemipteronotus novacula</name>
    <dbReference type="NCBI Taxonomy" id="13765"/>
    <lineage>
        <taxon>Eukaryota</taxon>
        <taxon>Metazoa</taxon>
        <taxon>Chordata</taxon>
        <taxon>Craniata</taxon>
        <taxon>Vertebrata</taxon>
        <taxon>Euteleostomi</taxon>
        <taxon>Actinopterygii</taxon>
        <taxon>Neopterygii</taxon>
        <taxon>Teleostei</taxon>
        <taxon>Neoteleostei</taxon>
        <taxon>Acanthomorphata</taxon>
        <taxon>Eupercaria</taxon>
        <taxon>Labriformes</taxon>
        <taxon>Labridae</taxon>
        <taxon>Xyrichtys</taxon>
    </lineage>
</organism>
<dbReference type="AlphaFoldDB" id="A0AAV1F898"/>
<proteinExistence type="predicted"/>
<dbReference type="EMBL" id="OY660868">
    <property type="protein sequence ID" value="CAJ1056888.1"/>
    <property type="molecule type" value="Genomic_DNA"/>
</dbReference>
<protein>
    <submittedName>
        <fullName evidence="1">Uncharacterized protein</fullName>
    </submittedName>
</protein>
<accession>A0AAV1F898</accession>
<keyword evidence="2" id="KW-1185">Reference proteome</keyword>
<evidence type="ECO:0000313" key="1">
    <source>
        <dbReference type="EMBL" id="CAJ1056888.1"/>
    </source>
</evidence>
<reference evidence="1" key="1">
    <citation type="submission" date="2023-08" db="EMBL/GenBank/DDBJ databases">
        <authorList>
            <person name="Alioto T."/>
            <person name="Alioto T."/>
            <person name="Gomez Garrido J."/>
        </authorList>
    </citation>
    <scope>NUCLEOTIDE SEQUENCE</scope>
</reference>
<evidence type="ECO:0000313" key="2">
    <source>
        <dbReference type="Proteomes" id="UP001178508"/>
    </source>
</evidence>
<dbReference type="Proteomes" id="UP001178508">
    <property type="component" value="Chromosome 5"/>
</dbReference>